<evidence type="ECO:0000259" key="1">
    <source>
        <dbReference type="Pfam" id="PF00931"/>
    </source>
</evidence>
<dbReference type="Gene3D" id="3.40.50.300">
    <property type="entry name" value="P-loop containing nucleotide triphosphate hydrolases"/>
    <property type="match status" value="1"/>
</dbReference>
<dbReference type="SUPFAM" id="SSF52540">
    <property type="entry name" value="P-loop containing nucleoside triphosphate hydrolases"/>
    <property type="match status" value="1"/>
</dbReference>
<proteinExistence type="predicted"/>
<dbReference type="PANTHER" id="PTHR19338:SF73">
    <property type="entry name" value="DISEASE RESISTANCE PROTEIN RGA2-LIKE"/>
    <property type="match status" value="1"/>
</dbReference>
<reference evidence="2 3" key="2">
    <citation type="journal article" date="2017" name="Genome Biol.">
        <title>New reference genome sequences of hot pepper reveal the massive evolution of plant disease-resistance genes by retroduplication.</title>
        <authorList>
            <person name="Kim S."/>
            <person name="Park J."/>
            <person name="Yeom S.I."/>
            <person name="Kim Y.M."/>
            <person name="Seo E."/>
            <person name="Kim K.T."/>
            <person name="Kim M.S."/>
            <person name="Lee J.M."/>
            <person name="Cheong K."/>
            <person name="Shin H.S."/>
            <person name="Kim S.B."/>
            <person name="Han K."/>
            <person name="Lee J."/>
            <person name="Park M."/>
            <person name="Lee H.A."/>
            <person name="Lee H.Y."/>
            <person name="Lee Y."/>
            <person name="Oh S."/>
            <person name="Lee J.H."/>
            <person name="Choi E."/>
            <person name="Choi E."/>
            <person name="Lee S.E."/>
            <person name="Jeon J."/>
            <person name="Kim H."/>
            <person name="Choi G."/>
            <person name="Song H."/>
            <person name="Lee J."/>
            <person name="Lee S.C."/>
            <person name="Kwon J.K."/>
            <person name="Lee H.Y."/>
            <person name="Koo N."/>
            <person name="Hong Y."/>
            <person name="Kim R.W."/>
            <person name="Kang W.H."/>
            <person name="Huh J.H."/>
            <person name="Kang B.C."/>
            <person name="Yang T.J."/>
            <person name="Lee Y.H."/>
            <person name="Bennetzen J.L."/>
            <person name="Choi D."/>
        </authorList>
    </citation>
    <scope>NUCLEOTIDE SEQUENCE [LARGE SCALE GENOMIC DNA]</scope>
    <source>
        <strain evidence="3">cv. CM334</strain>
    </source>
</reference>
<dbReference type="InterPro" id="IPR002182">
    <property type="entry name" value="NB-ARC"/>
</dbReference>
<protein>
    <recommendedName>
        <fullName evidence="1">NB-ARC domain-containing protein</fullName>
    </recommendedName>
</protein>
<feature type="domain" description="NB-ARC" evidence="1">
    <location>
        <begin position="121"/>
        <end position="203"/>
    </location>
</feature>
<keyword evidence="3" id="KW-1185">Reference proteome</keyword>
<dbReference type="STRING" id="4072.A0A2G2ZJ21"/>
<dbReference type="Pfam" id="PF00931">
    <property type="entry name" value="NB-ARC"/>
    <property type="match status" value="1"/>
</dbReference>
<gene>
    <name evidence="2" type="ORF">T459_14998</name>
</gene>
<organism evidence="2 3">
    <name type="scientific">Capsicum annuum</name>
    <name type="common">Capsicum pepper</name>
    <dbReference type="NCBI Taxonomy" id="4072"/>
    <lineage>
        <taxon>Eukaryota</taxon>
        <taxon>Viridiplantae</taxon>
        <taxon>Streptophyta</taxon>
        <taxon>Embryophyta</taxon>
        <taxon>Tracheophyta</taxon>
        <taxon>Spermatophyta</taxon>
        <taxon>Magnoliopsida</taxon>
        <taxon>eudicotyledons</taxon>
        <taxon>Gunneridae</taxon>
        <taxon>Pentapetalae</taxon>
        <taxon>asterids</taxon>
        <taxon>lamiids</taxon>
        <taxon>Solanales</taxon>
        <taxon>Solanaceae</taxon>
        <taxon>Solanoideae</taxon>
        <taxon>Capsiceae</taxon>
        <taxon>Capsicum</taxon>
    </lineage>
</organism>
<sequence length="213" mass="24282">MNGTSGASLNLLENIEFLNEDLKSVFLKAPAESPQLHFPLSDGPLFMTLLLRNLNDLLNSNVYSVALIKEEIGQLKEDLELINSFFGKVEQEWNRDLWARKCGICSGTCYRLNYCQDNGFEEETEWIIRKLTSGPMEIDVISIVGMPRLGKTTLAYKVYNDKSVVDHFDVRAWCAVNQESNEKKLLQKILNQIHGLEESDSEYEIDDDVANKL</sequence>
<accession>A0A2G2ZJ21</accession>
<name>A0A2G2ZJ21_CAPAN</name>
<dbReference type="AlphaFoldDB" id="A0A2G2ZJ21"/>
<dbReference type="PANTHER" id="PTHR19338">
    <property type="entry name" value="TRANSLOCASE OF INNER MITOCHONDRIAL MEMBRANE 13 HOMOLOG"/>
    <property type="match status" value="1"/>
</dbReference>
<dbReference type="EMBL" id="AYRZ02000005">
    <property type="protein sequence ID" value="PHT81983.1"/>
    <property type="molecule type" value="Genomic_DNA"/>
</dbReference>
<dbReference type="GO" id="GO:0043531">
    <property type="term" value="F:ADP binding"/>
    <property type="evidence" value="ECO:0007669"/>
    <property type="project" value="InterPro"/>
</dbReference>
<comment type="caution">
    <text evidence="2">The sequence shown here is derived from an EMBL/GenBank/DDBJ whole genome shotgun (WGS) entry which is preliminary data.</text>
</comment>
<dbReference type="Gramene" id="PHT81983">
    <property type="protein sequence ID" value="PHT81983"/>
    <property type="gene ID" value="T459_14998"/>
</dbReference>
<reference evidence="2 3" key="1">
    <citation type="journal article" date="2014" name="Nat. Genet.">
        <title>Genome sequence of the hot pepper provides insights into the evolution of pungency in Capsicum species.</title>
        <authorList>
            <person name="Kim S."/>
            <person name="Park M."/>
            <person name="Yeom S.I."/>
            <person name="Kim Y.M."/>
            <person name="Lee J.M."/>
            <person name="Lee H.A."/>
            <person name="Seo E."/>
            <person name="Choi J."/>
            <person name="Cheong K."/>
            <person name="Kim K.T."/>
            <person name="Jung K."/>
            <person name="Lee G.W."/>
            <person name="Oh S.K."/>
            <person name="Bae C."/>
            <person name="Kim S.B."/>
            <person name="Lee H.Y."/>
            <person name="Kim S.Y."/>
            <person name="Kim M.S."/>
            <person name="Kang B.C."/>
            <person name="Jo Y.D."/>
            <person name="Yang H.B."/>
            <person name="Jeong H.J."/>
            <person name="Kang W.H."/>
            <person name="Kwon J.K."/>
            <person name="Shin C."/>
            <person name="Lim J.Y."/>
            <person name="Park J.H."/>
            <person name="Huh J.H."/>
            <person name="Kim J.S."/>
            <person name="Kim B.D."/>
            <person name="Cohen O."/>
            <person name="Paran I."/>
            <person name="Suh M.C."/>
            <person name="Lee S.B."/>
            <person name="Kim Y.K."/>
            <person name="Shin Y."/>
            <person name="Noh S.J."/>
            <person name="Park J."/>
            <person name="Seo Y.S."/>
            <person name="Kwon S.Y."/>
            <person name="Kim H.A."/>
            <person name="Park J.M."/>
            <person name="Kim H.J."/>
            <person name="Choi S.B."/>
            <person name="Bosland P.W."/>
            <person name="Reeves G."/>
            <person name="Jo S.H."/>
            <person name="Lee B.W."/>
            <person name="Cho H.T."/>
            <person name="Choi H.S."/>
            <person name="Lee M.S."/>
            <person name="Yu Y."/>
            <person name="Do Choi Y."/>
            <person name="Park B.S."/>
            <person name="van Deynze A."/>
            <person name="Ashrafi H."/>
            <person name="Hill T."/>
            <person name="Kim W.T."/>
            <person name="Pai H.S."/>
            <person name="Ahn H.K."/>
            <person name="Yeam I."/>
            <person name="Giovannoni J.J."/>
            <person name="Rose J.K."/>
            <person name="Sorensen I."/>
            <person name="Lee S.J."/>
            <person name="Kim R.W."/>
            <person name="Choi I.Y."/>
            <person name="Choi B.S."/>
            <person name="Lim J.S."/>
            <person name="Lee Y.H."/>
            <person name="Choi D."/>
        </authorList>
    </citation>
    <scope>NUCLEOTIDE SEQUENCE [LARGE SCALE GENOMIC DNA]</scope>
    <source>
        <strain evidence="3">cv. CM334</strain>
    </source>
</reference>
<dbReference type="InterPro" id="IPR027417">
    <property type="entry name" value="P-loop_NTPase"/>
</dbReference>
<evidence type="ECO:0000313" key="2">
    <source>
        <dbReference type="EMBL" id="PHT81983.1"/>
    </source>
</evidence>
<evidence type="ECO:0000313" key="3">
    <source>
        <dbReference type="Proteomes" id="UP000222542"/>
    </source>
</evidence>
<dbReference type="Proteomes" id="UP000222542">
    <property type="component" value="Unassembled WGS sequence"/>
</dbReference>